<accession>A0A1E4TBI8</accession>
<evidence type="ECO:0008006" key="3">
    <source>
        <dbReference type="Google" id="ProtNLM"/>
    </source>
</evidence>
<dbReference type="AlphaFoldDB" id="A0A1E4TBI8"/>
<dbReference type="GO" id="GO:0005634">
    <property type="term" value="C:nucleus"/>
    <property type="evidence" value="ECO:0007669"/>
    <property type="project" value="TreeGrafter"/>
</dbReference>
<evidence type="ECO:0000313" key="2">
    <source>
        <dbReference type="Proteomes" id="UP000095023"/>
    </source>
</evidence>
<dbReference type="PANTHER" id="PTHR24030">
    <property type="entry name" value="PROTEIN CMSS1"/>
    <property type="match status" value="1"/>
</dbReference>
<evidence type="ECO:0000313" key="1">
    <source>
        <dbReference type="EMBL" id="ODV89125.1"/>
    </source>
</evidence>
<dbReference type="Proteomes" id="UP000095023">
    <property type="component" value="Unassembled WGS sequence"/>
</dbReference>
<reference evidence="2" key="1">
    <citation type="submission" date="2016-02" db="EMBL/GenBank/DDBJ databases">
        <title>Comparative genomics of biotechnologically important yeasts.</title>
        <authorList>
            <consortium name="DOE Joint Genome Institute"/>
            <person name="Riley R."/>
            <person name="Haridas S."/>
            <person name="Wolfe K.H."/>
            <person name="Lopes M.R."/>
            <person name="Hittinger C.T."/>
            <person name="Goker M."/>
            <person name="Salamov A."/>
            <person name="Wisecaver J."/>
            <person name="Long T.M."/>
            <person name="Aerts A.L."/>
            <person name="Barry K."/>
            <person name="Choi C."/>
            <person name="Clum A."/>
            <person name="Coughlan A.Y."/>
            <person name="Deshpande S."/>
            <person name="Douglass A.P."/>
            <person name="Hanson S.J."/>
            <person name="Klenk H.-P."/>
            <person name="Labutti K."/>
            <person name="Lapidus A."/>
            <person name="Lindquist E."/>
            <person name="Lipzen A."/>
            <person name="Meier-Kolthoff J.P."/>
            <person name="Ohm R.A."/>
            <person name="Otillar R.P."/>
            <person name="Pangilinan J."/>
            <person name="Peng Y."/>
            <person name="Rokas A."/>
            <person name="Rosa C.A."/>
            <person name="Scheuner C."/>
            <person name="Sibirny A.A."/>
            <person name="Slot J.C."/>
            <person name="Stielow J.B."/>
            <person name="Sun H."/>
            <person name="Kurtzman C.P."/>
            <person name="Blackwell M."/>
            <person name="Jeffries T.W."/>
            <person name="Grigoriev I.V."/>
        </authorList>
    </citation>
    <scope>NUCLEOTIDE SEQUENCE [LARGE SCALE GENOMIC DNA]</scope>
    <source>
        <strain evidence="2">NRRL Y-17796</strain>
    </source>
</reference>
<name>A0A1E4TBI8_9ASCO</name>
<dbReference type="EMBL" id="KV453843">
    <property type="protein sequence ID" value="ODV89125.1"/>
    <property type="molecule type" value="Genomic_DNA"/>
</dbReference>
<dbReference type="Pfam" id="PF14617">
    <property type="entry name" value="CMS1"/>
    <property type="match status" value="1"/>
</dbReference>
<gene>
    <name evidence="1" type="ORF">CANCADRAFT_3760</name>
</gene>
<protein>
    <recommendedName>
        <fullName evidence="3">Protein CMS1</fullName>
    </recommendedName>
</protein>
<sequence length="257" mass="29230">MIDEGRNNSYGGDDLDDELDYVVDLDHGSEAEADVTDETAAIATVNTSTDAKRKRDKNKKDSKLKKKLRMEEECDKKRQLALLPSDIIADYLAKRVKQVHKELSTIELNELYIPSSQIVQTSDFIDRELKSLPKFLKKYTSPKGEGSIIILSSSALRVCDVYRAIRSSVSSVKLISKNSLQHDKDLINKVHPKVLLSTPLRTVKLIDEQIISNSIETVVIDSTFLDVKKRHVVDDEHFAESMRQLKDRSVDCKFIFY</sequence>
<dbReference type="PANTHER" id="PTHR24030:SF0">
    <property type="entry name" value="PROTEIN CMSS1"/>
    <property type="match status" value="1"/>
</dbReference>
<dbReference type="OrthoDB" id="1929311at2759"/>
<organism evidence="1 2">
    <name type="scientific">Tortispora caseinolytica NRRL Y-17796</name>
    <dbReference type="NCBI Taxonomy" id="767744"/>
    <lineage>
        <taxon>Eukaryota</taxon>
        <taxon>Fungi</taxon>
        <taxon>Dikarya</taxon>
        <taxon>Ascomycota</taxon>
        <taxon>Saccharomycotina</taxon>
        <taxon>Trigonopsidomycetes</taxon>
        <taxon>Trigonopsidales</taxon>
        <taxon>Trigonopsidaceae</taxon>
        <taxon>Tortispora</taxon>
    </lineage>
</organism>
<keyword evidence="2" id="KW-1185">Reference proteome</keyword>
<proteinExistence type="predicted"/>
<dbReference type="InterPro" id="IPR032704">
    <property type="entry name" value="Cms1"/>
</dbReference>
<dbReference type="GO" id="GO:0030686">
    <property type="term" value="C:90S preribosome"/>
    <property type="evidence" value="ECO:0007669"/>
    <property type="project" value="TreeGrafter"/>
</dbReference>